<protein>
    <submittedName>
        <fullName evidence="2">VPLPA-CTERM sorting domain-containing protein</fullName>
    </submittedName>
</protein>
<evidence type="ECO:0000313" key="3">
    <source>
        <dbReference type="Proteomes" id="UP000468591"/>
    </source>
</evidence>
<dbReference type="InterPro" id="IPR022472">
    <property type="entry name" value="VPLPA-CTERM"/>
</dbReference>
<dbReference type="Pfam" id="PF07589">
    <property type="entry name" value="PEP-CTERM"/>
    <property type="match status" value="1"/>
</dbReference>
<feature type="domain" description="Ice-binding protein C-terminal" evidence="1">
    <location>
        <begin position="82"/>
        <end position="106"/>
    </location>
</feature>
<sequence length="109" mass="11518">MTQTMFDYTGRSFLGTISVGATFDFLSYDPLGISMLTIFGIDVAEMVDPTDPFVVGMTFVSGGFQSTLSIDAITVNTRPTGPVPLPAALQLLLVTLGGLGLAARRRKVA</sequence>
<comment type="caution">
    <text evidence="2">The sequence shown here is derived from an EMBL/GenBank/DDBJ whole genome shotgun (WGS) entry which is preliminary data.</text>
</comment>
<accession>A0A6P0CC60</accession>
<dbReference type="RefSeq" id="WP_164354705.1">
    <property type="nucleotide sequence ID" value="NZ_JAABNT010000010.1"/>
</dbReference>
<evidence type="ECO:0000259" key="1">
    <source>
        <dbReference type="Pfam" id="PF07589"/>
    </source>
</evidence>
<evidence type="ECO:0000313" key="2">
    <source>
        <dbReference type="EMBL" id="NEK23779.1"/>
    </source>
</evidence>
<dbReference type="EMBL" id="JAABNT010000010">
    <property type="protein sequence ID" value="NEK23779.1"/>
    <property type="molecule type" value="Genomic_DNA"/>
</dbReference>
<dbReference type="InterPro" id="IPR013424">
    <property type="entry name" value="Ice-binding_C"/>
</dbReference>
<proteinExistence type="predicted"/>
<reference evidence="2 3" key="1">
    <citation type="submission" date="2020-01" db="EMBL/GenBank/DDBJ databases">
        <title>Sulfitobacter sediminilitoris sp. nov., isolated from a tidal flat.</title>
        <authorList>
            <person name="Park S."/>
            <person name="Yoon J.-H."/>
        </authorList>
    </citation>
    <scope>NUCLEOTIDE SEQUENCE [LARGE SCALE GENOMIC DNA]</scope>
    <source>
        <strain evidence="2 3">JBTF-M27</strain>
    </source>
</reference>
<dbReference type="Proteomes" id="UP000468591">
    <property type="component" value="Unassembled WGS sequence"/>
</dbReference>
<dbReference type="AlphaFoldDB" id="A0A6P0CC60"/>
<name>A0A6P0CC60_9RHOB</name>
<organism evidence="2 3">
    <name type="scientific">Sulfitobacter sediminilitoris</name>
    <dbReference type="NCBI Taxonomy" id="2698830"/>
    <lineage>
        <taxon>Bacteria</taxon>
        <taxon>Pseudomonadati</taxon>
        <taxon>Pseudomonadota</taxon>
        <taxon>Alphaproteobacteria</taxon>
        <taxon>Rhodobacterales</taxon>
        <taxon>Roseobacteraceae</taxon>
        <taxon>Sulfitobacter</taxon>
    </lineage>
</organism>
<keyword evidence="3" id="KW-1185">Reference proteome</keyword>
<gene>
    <name evidence="2" type="ORF">GV827_15385</name>
</gene>
<dbReference type="NCBIfam" id="TIGR03370">
    <property type="entry name" value="VPLPA-CTERM"/>
    <property type="match status" value="1"/>
</dbReference>